<dbReference type="PANTHER" id="PTHR10606">
    <property type="entry name" value="6-PHOSPHOFRUCTO-2-KINASE/FRUCTOSE-2,6-BISPHOSPHATASE"/>
    <property type="match status" value="1"/>
</dbReference>
<dbReference type="SUPFAM" id="SSF52540">
    <property type="entry name" value="P-loop containing nucleoside triphosphate hydrolases"/>
    <property type="match status" value="1"/>
</dbReference>
<evidence type="ECO:0000256" key="3">
    <source>
        <dbReference type="ARBA" id="ARBA00022840"/>
    </source>
</evidence>
<dbReference type="Proteomes" id="UP000037510">
    <property type="component" value="Unassembled WGS sequence"/>
</dbReference>
<dbReference type="AlphaFoldDB" id="A0A0L7KXJ3"/>
<accession>A0A0L7KXJ3</accession>
<keyword evidence="5" id="KW-0808">Transferase</keyword>
<evidence type="ECO:0000256" key="1">
    <source>
        <dbReference type="ARBA" id="ARBA00008408"/>
    </source>
</evidence>
<keyword evidence="3" id="KW-0067">ATP-binding</keyword>
<feature type="domain" description="6-phosphofructo-2-kinase" evidence="4">
    <location>
        <begin position="104"/>
        <end position="307"/>
    </location>
</feature>
<dbReference type="InterPro" id="IPR013078">
    <property type="entry name" value="His_Pase_superF_clade-1"/>
</dbReference>
<name>A0A0L7KXJ3_OPEBR</name>
<dbReference type="InterPro" id="IPR003094">
    <property type="entry name" value="6Pfruct_kin"/>
</dbReference>
<dbReference type="GO" id="GO:0003873">
    <property type="term" value="F:6-phosphofructo-2-kinase activity"/>
    <property type="evidence" value="ECO:0007669"/>
    <property type="project" value="InterPro"/>
</dbReference>
<dbReference type="Gene3D" id="3.40.50.300">
    <property type="entry name" value="P-loop containing nucleotide triphosphate hydrolases"/>
    <property type="match status" value="1"/>
</dbReference>
<dbReference type="EMBL" id="JTDY01004591">
    <property type="protein sequence ID" value="KOB67977.1"/>
    <property type="molecule type" value="Genomic_DNA"/>
</dbReference>
<dbReference type="GO" id="GO:0004331">
    <property type="term" value="F:fructose-2,6-bisphosphate 2-phosphatase activity"/>
    <property type="evidence" value="ECO:0007669"/>
    <property type="project" value="TreeGrafter"/>
</dbReference>
<sequence length="499" mass="57206">MALVGIKGDWYIYFWCLYCKIYSSIIWLFGNHCRGTDKVRSVISAGAVSQSASSLHRVRTRRKKTPQQHRTKHIVALTRRPSLRRIVMAPGSSSMRSRRISQFAPLLIALVGLPARGKSQLAHRLSRHLNWNGESTKVFDCSEYRRRHMALYGSHDIFRADNLQGSAIRRQSASEAVQDAVLWLKEGNGVAIFDGTNITREQRRELSEYCVSDMGFRILFIECVCEDQELLERNIIEILHYSADYKSMSEEEAVDDLRKKLEHYMRQYEPIDAGLETISFVRVEDMGETVTAHKVAGQKESGVLGYLSGMRGMPQTLYFTRGICEGLTYEEMQERFPQEFAWRDQDKLRYRYPWGESYIDIMTRLRPVLSALEDEHNVVVVGHQAVLRCMLGYFLDAKLDIDIMSRLRPVLSALEDEHNVVVVGHQAVLRCMLGYFLDAKLDIDIMTRLRPVLSALEDEHNVVVNCSISRTAIDALVTVPSHYDTLPSNLWQSTSDTQL</sequence>
<protein>
    <submittedName>
        <fullName evidence="5">6-phosphofructo-2-kinase/fructose-2, 6-bisphosphatase</fullName>
    </submittedName>
</protein>
<dbReference type="Pfam" id="PF01591">
    <property type="entry name" value="6PF2K"/>
    <property type="match status" value="1"/>
</dbReference>
<organism evidence="5 6">
    <name type="scientific">Operophtera brumata</name>
    <name type="common">Winter moth</name>
    <name type="synonym">Phalaena brumata</name>
    <dbReference type="NCBI Taxonomy" id="104452"/>
    <lineage>
        <taxon>Eukaryota</taxon>
        <taxon>Metazoa</taxon>
        <taxon>Ecdysozoa</taxon>
        <taxon>Arthropoda</taxon>
        <taxon>Hexapoda</taxon>
        <taxon>Insecta</taxon>
        <taxon>Pterygota</taxon>
        <taxon>Neoptera</taxon>
        <taxon>Endopterygota</taxon>
        <taxon>Lepidoptera</taxon>
        <taxon>Glossata</taxon>
        <taxon>Ditrysia</taxon>
        <taxon>Geometroidea</taxon>
        <taxon>Geometridae</taxon>
        <taxon>Larentiinae</taxon>
        <taxon>Operophtera</taxon>
    </lineage>
</organism>
<dbReference type="PRINTS" id="PR00991">
    <property type="entry name" value="6PFRUCTKNASE"/>
</dbReference>
<dbReference type="FunFam" id="3.40.50.300:FF:000644">
    <property type="entry name" value="GpmB, Fructose-2,6-bisphosphatase"/>
    <property type="match status" value="1"/>
</dbReference>
<keyword evidence="6" id="KW-1185">Reference proteome</keyword>
<dbReference type="Gene3D" id="3.40.50.1240">
    <property type="entry name" value="Phosphoglycerate mutase-like"/>
    <property type="match status" value="2"/>
</dbReference>
<keyword evidence="2" id="KW-0547">Nucleotide-binding</keyword>
<dbReference type="SUPFAM" id="SSF53254">
    <property type="entry name" value="Phosphoglycerate mutase-like"/>
    <property type="match status" value="2"/>
</dbReference>
<evidence type="ECO:0000259" key="4">
    <source>
        <dbReference type="Pfam" id="PF01591"/>
    </source>
</evidence>
<dbReference type="InterPro" id="IPR029033">
    <property type="entry name" value="His_PPase_superfam"/>
</dbReference>
<proteinExistence type="inferred from homology"/>
<dbReference type="Pfam" id="PF00300">
    <property type="entry name" value="His_Phos_1"/>
    <property type="match status" value="1"/>
</dbReference>
<comment type="similarity">
    <text evidence="1">In the C-terminal section; belongs to the phosphoglycerate mutase family.</text>
</comment>
<dbReference type="GO" id="GO:0006000">
    <property type="term" value="P:fructose metabolic process"/>
    <property type="evidence" value="ECO:0007669"/>
    <property type="project" value="InterPro"/>
</dbReference>
<dbReference type="PANTHER" id="PTHR10606:SF65">
    <property type="entry name" value="6-PHOSPHOFRUCTO-2-KINASE_FRUCTOSE-2, 6-BISPHOSPHATASE-LIKE PROTEIN"/>
    <property type="match status" value="1"/>
</dbReference>
<feature type="non-terminal residue" evidence="5">
    <location>
        <position position="499"/>
    </location>
</feature>
<dbReference type="GO" id="GO:0006003">
    <property type="term" value="P:fructose 2,6-bisphosphate metabolic process"/>
    <property type="evidence" value="ECO:0007669"/>
    <property type="project" value="InterPro"/>
</dbReference>
<gene>
    <name evidence="5" type="ORF">OBRU01_15903</name>
</gene>
<evidence type="ECO:0000313" key="5">
    <source>
        <dbReference type="EMBL" id="KOB67977.1"/>
    </source>
</evidence>
<dbReference type="InterPro" id="IPR013079">
    <property type="entry name" value="6Phosfructo_kin"/>
</dbReference>
<dbReference type="GO" id="GO:0005829">
    <property type="term" value="C:cytosol"/>
    <property type="evidence" value="ECO:0007669"/>
    <property type="project" value="TreeGrafter"/>
</dbReference>
<dbReference type="GO" id="GO:0005524">
    <property type="term" value="F:ATP binding"/>
    <property type="evidence" value="ECO:0007669"/>
    <property type="project" value="UniProtKB-KW"/>
</dbReference>
<evidence type="ECO:0000313" key="6">
    <source>
        <dbReference type="Proteomes" id="UP000037510"/>
    </source>
</evidence>
<reference evidence="5 6" key="1">
    <citation type="journal article" date="2015" name="Genome Biol. Evol.">
        <title>The genome of winter moth (Operophtera brumata) provides a genomic perspective on sexual dimorphism and phenology.</title>
        <authorList>
            <person name="Derks M.F."/>
            <person name="Smit S."/>
            <person name="Salis L."/>
            <person name="Schijlen E."/>
            <person name="Bossers A."/>
            <person name="Mateman C."/>
            <person name="Pijl A.S."/>
            <person name="de Ridder D."/>
            <person name="Groenen M.A."/>
            <person name="Visser M.E."/>
            <person name="Megens H.J."/>
        </authorList>
    </citation>
    <scope>NUCLEOTIDE SEQUENCE [LARGE SCALE GENOMIC DNA]</scope>
    <source>
        <strain evidence="5">WM2013NL</strain>
        <tissue evidence="5">Head and thorax</tissue>
    </source>
</reference>
<feature type="non-terminal residue" evidence="5">
    <location>
        <position position="1"/>
    </location>
</feature>
<keyword evidence="5" id="KW-0418">Kinase</keyword>
<comment type="caution">
    <text evidence="5">The sequence shown here is derived from an EMBL/GenBank/DDBJ whole genome shotgun (WGS) entry which is preliminary data.</text>
</comment>
<dbReference type="InterPro" id="IPR027417">
    <property type="entry name" value="P-loop_NTPase"/>
</dbReference>
<evidence type="ECO:0000256" key="2">
    <source>
        <dbReference type="ARBA" id="ARBA00022741"/>
    </source>
</evidence>
<dbReference type="STRING" id="104452.A0A0L7KXJ3"/>